<dbReference type="SUPFAM" id="SSF56235">
    <property type="entry name" value="N-terminal nucleophile aminohydrolases (Ntn hydrolases)"/>
    <property type="match status" value="1"/>
</dbReference>
<keyword evidence="5" id="KW-1185">Reference proteome</keyword>
<dbReference type="AlphaFoldDB" id="S3D4F2"/>
<dbReference type="Pfam" id="PF01112">
    <property type="entry name" value="Asparaginase_2"/>
    <property type="match status" value="2"/>
</dbReference>
<dbReference type="PANTHER" id="PTHR10188:SF8">
    <property type="entry name" value="THREONINE ASPARTASE 1"/>
    <property type="match status" value="1"/>
</dbReference>
<gene>
    <name evidence="4" type="ORF">F503_01038</name>
</gene>
<evidence type="ECO:0000313" key="4">
    <source>
        <dbReference type="EMBL" id="EPE08255.1"/>
    </source>
</evidence>
<dbReference type="OrthoDB" id="77601at2759"/>
<dbReference type="OMA" id="MKHRGRI"/>
<dbReference type="CDD" id="cd04514">
    <property type="entry name" value="Taspase1_like"/>
    <property type="match status" value="1"/>
</dbReference>
<feature type="compositionally biased region" description="Low complexity" evidence="3">
    <location>
        <begin position="282"/>
        <end position="299"/>
    </location>
</feature>
<name>S3D4F2_OPHP1</name>
<dbReference type="eggNOG" id="KOG1592">
    <property type="taxonomic scope" value="Eukaryota"/>
</dbReference>
<dbReference type="Gene3D" id="3.60.20.30">
    <property type="entry name" value="(Glycosyl)asparaginase"/>
    <property type="match status" value="1"/>
</dbReference>
<dbReference type="STRING" id="1262450.S3D4F2"/>
<dbReference type="PANTHER" id="PTHR10188">
    <property type="entry name" value="L-ASPARAGINASE"/>
    <property type="match status" value="1"/>
</dbReference>
<feature type="site" description="Cleavage; by autolysis" evidence="2">
    <location>
        <begin position="395"/>
        <end position="396"/>
    </location>
</feature>
<sequence length="577" mass="60525">MTSSSSPFPEFSSSQSTTSDHGSPRPVTDNVSGDSAYLAPDSTTRPAARPPSTEAGPEPLTFDTATDGLTDRIFRSKPKGPIAAIFIHAGAGYHSTMNEHVHLEACSDAARIAMKFLKAGGTAVDAVEAAIKCLEDKEITNAGFGSNLSIDGVVEGDATIVDHLGRSGACGSVQLVKNPISLARLIYDRSNVPLTLRRIPPNILVGHGAARFAQEHGMALVPHERLISKGAHDRFCRWRQDLKVADQTMKASKQASKATATAAAVLKAAGVAPSTQTTTSVTAAIRSTTSSGTGAARSSPEGFSSHTSAPHPKRMRLGEYDLFTNDEPSARRKQNKSGDGSYNDDRIETFASAPQTVPDSQATDHPANVLNKSTLHSELFTDIGLHDNDTDIVTDTIGAIAIDLRGNIAAGSSSGGIGMKHSGRMGPAALVGVGSAVVPADPKDSSGTSVAAVTSGTGEHMATTMASHTCCERIYHSQRRAEGGAFEAEYDEDAIMKSFVTNDFMNHPGVKNQVSGGAIGVLAAKKTNKGIYFYFAHNTDSFALASMSSNDPEPLVVLSRLGARENVARGGRKIKPN</sequence>
<dbReference type="InterPro" id="IPR037464">
    <property type="entry name" value="Taspase1"/>
</dbReference>
<dbReference type="FunFam" id="3.60.20.30:FF:000007">
    <property type="entry name" value="Similar to threonine aspartase"/>
    <property type="match status" value="1"/>
</dbReference>
<dbReference type="GO" id="GO:0005737">
    <property type="term" value="C:cytoplasm"/>
    <property type="evidence" value="ECO:0007669"/>
    <property type="project" value="TreeGrafter"/>
</dbReference>
<dbReference type="InterPro" id="IPR029055">
    <property type="entry name" value="Ntn_hydrolases_N"/>
</dbReference>
<dbReference type="GO" id="GO:0051604">
    <property type="term" value="P:protein maturation"/>
    <property type="evidence" value="ECO:0007669"/>
    <property type="project" value="TreeGrafter"/>
</dbReference>
<feature type="compositionally biased region" description="Low complexity" evidence="3">
    <location>
        <begin position="1"/>
        <end position="19"/>
    </location>
</feature>
<evidence type="ECO:0000256" key="3">
    <source>
        <dbReference type="SAM" id="MobiDB-lite"/>
    </source>
</evidence>
<evidence type="ECO:0000313" key="5">
    <source>
        <dbReference type="Proteomes" id="UP000016923"/>
    </source>
</evidence>
<dbReference type="GO" id="GO:0004298">
    <property type="term" value="F:threonine-type endopeptidase activity"/>
    <property type="evidence" value="ECO:0007669"/>
    <property type="project" value="InterPro"/>
</dbReference>
<protein>
    <submittedName>
        <fullName evidence="4">Threonine aspartase</fullName>
    </submittedName>
</protein>
<proteinExistence type="predicted"/>
<dbReference type="InterPro" id="IPR000246">
    <property type="entry name" value="Peptidase_T2"/>
</dbReference>
<feature type="region of interest" description="Disordered" evidence="3">
    <location>
        <begin position="273"/>
        <end position="346"/>
    </location>
</feature>
<feature type="active site" description="Nucleophile" evidence="1">
    <location>
        <position position="396"/>
    </location>
</feature>
<evidence type="ECO:0000256" key="2">
    <source>
        <dbReference type="PIRSR" id="PIRSR600246-3"/>
    </source>
</evidence>
<reference evidence="4 5" key="1">
    <citation type="journal article" date="2013" name="BMC Genomics">
        <title>The genome and transcriptome of the pine saprophyte Ophiostoma piceae, and a comparison with the bark beetle-associated pine pathogen Grosmannia clavigera.</title>
        <authorList>
            <person name="Haridas S."/>
            <person name="Wang Y."/>
            <person name="Lim L."/>
            <person name="Massoumi Alamouti S."/>
            <person name="Jackman S."/>
            <person name="Docking R."/>
            <person name="Robertson G."/>
            <person name="Birol I."/>
            <person name="Bohlmann J."/>
            <person name="Breuil C."/>
        </authorList>
    </citation>
    <scope>NUCLEOTIDE SEQUENCE [LARGE SCALE GENOMIC DNA]</scope>
    <source>
        <strain evidence="4 5">UAMH 11346</strain>
    </source>
</reference>
<accession>S3D4F2</accession>
<dbReference type="VEuPathDB" id="FungiDB:F503_01038"/>
<organism evidence="4 5">
    <name type="scientific">Ophiostoma piceae (strain UAMH 11346)</name>
    <name type="common">Sap stain fungus</name>
    <dbReference type="NCBI Taxonomy" id="1262450"/>
    <lineage>
        <taxon>Eukaryota</taxon>
        <taxon>Fungi</taxon>
        <taxon>Dikarya</taxon>
        <taxon>Ascomycota</taxon>
        <taxon>Pezizomycotina</taxon>
        <taxon>Sordariomycetes</taxon>
        <taxon>Sordariomycetidae</taxon>
        <taxon>Ophiostomatales</taxon>
        <taxon>Ophiostomataceae</taxon>
        <taxon>Ophiostoma</taxon>
    </lineage>
</organism>
<dbReference type="HOGENOM" id="CLU_021603_5_2_1"/>
<dbReference type="Proteomes" id="UP000016923">
    <property type="component" value="Unassembled WGS sequence"/>
</dbReference>
<feature type="region of interest" description="Disordered" evidence="3">
    <location>
        <begin position="1"/>
        <end position="67"/>
    </location>
</feature>
<dbReference type="EMBL" id="KE148149">
    <property type="protein sequence ID" value="EPE08255.1"/>
    <property type="molecule type" value="Genomic_DNA"/>
</dbReference>
<evidence type="ECO:0000256" key="1">
    <source>
        <dbReference type="PIRSR" id="PIRSR600246-1"/>
    </source>
</evidence>